<organism evidence="1 2">
    <name type="scientific">Dreissena polymorpha</name>
    <name type="common">Zebra mussel</name>
    <name type="synonym">Mytilus polymorpha</name>
    <dbReference type="NCBI Taxonomy" id="45954"/>
    <lineage>
        <taxon>Eukaryota</taxon>
        <taxon>Metazoa</taxon>
        <taxon>Spiralia</taxon>
        <taxon>Lophotrochozoa</taxon>
        <taxon>Mollusca</taxon>
        <taxon>Bivalvia</taxon>
        <taxon>Autobranchia</taxon>
        <taxon>Heteroconchia</taxon>
        <taxon>Euheterodonta</taxon>
        <taxon>Imparidentia</taxon>
        <taxon>Neoheterodontei</taxon>
        <taxon>Myida</taxon>
        <taxon>Dreissenoidea</taxon>
        <taxon>Dreissenidae</taxon>
        <taxon>Dreissena</taxon>
    </lineage>
</organism>
<reference evidence="1" key="1">
    <citation type="journal article" date="2019" name="bioRxiv">
        <title>The Genome of the Zebra Mussel, Dreissena polymorpha: A Resource for Invasive Species Research.</title>
        <authorList>
            <person name="McCartney M.A."/>
            <person name="Auch B."/>
            <person name="Kono T."/>
            <person name="Mallez S."/>
            <person name="Zhang Y."/>
            <person name="Obille A."/>
            <person name="Becker A."/>
            <person name="Abrahante J.E."/>
            <person name="Garbe J."/>
            <person name="Badalamenti J.P."/>
            <person name="Herman A."/>
            <person name="Mangelson H."/>
            <person name="Liachko I."/>
            <person name="Sullivan S."/>
            <person name="Sone E.D."/>
            <person name="Koren S."/>
            <person name="Silverstein K.A.T."/>
            <person name="Beckman K.B."/>
            <person name="Gohl D.M."/>
        </authorList>
    </citation>
    <scope>NUCLEOTIDE SEQUENCE</scope>
    <source>
        <strain evidence="1">Duluth1</strain>
        <tissue evidence="1">Whole animal</tissue>
    </source>
</reference>
<dbReference type="PANTHER" id="PTHR46880">
    <property type="entry name" value="RAS-ASSOCIATING DOMAIN-CONTAINING PROTEIN"/>
    <property type="match status" value="1"/>
</dbReference>
<evidence type="ECO:0008006" key="3">
    <source>
        <dbReference type="Google" id="ProtNLM"/>
    </source>
</evidence>
<protein>
    <recommendedName>
        <fullName evidence="3">HAT C-terminal dimerisation domain-containing protein</fullName>
    </recommendedName>
</protein>
<name>A0A9D4DBH7_DREPO</name>
<dbReference type="AlphaFoldDB" id="A0A9D4DBH7"/>
<comment type="caution">
    <text evidence="1">The sequence shown here is derived from an EMBL/GenBank/DDBJ whole genome shotgun (WGS) entry which is preliminary data.</text>
</comment>
<accession>A0A9D4DBH7</accession>
<gene>
    <name evidence="1" type="ORF">DPMN_048877</name>
</gene>
<proteinExistence type="predicted"/>
<evidence type="ECO:0000313" key="2">
    <source>
        <dbReference type="Proteomes" id="UP000828390"/>
    </source>
</evidence>
<keyword evidence="2" id="KW-1185">Reference proteome</keyword>
<evidence type="ECO:0000313" key="1">
    <source>
        <dbReference type="EMBL" id="KAH3742142.1"/>
    </source>
</evidence>
<sequence>MDYLKIITATSKKFQQNKLLIMEVPDIIKSTTDELTLMMEEPGHQTSTFYDHFDPETGDFTDHGDHVMKLSGQRLTTYEEDNDKTTLLKQTVKYLEVRFMEFNEKPLKCFDVFNLNKWPTNDTELVKHGRDDIKELTQLYIDILTDTEHSSMLREWTIMKNLLRKKKTGINCHDLYCELIQTQPADIQNILTLVNIMVSISPSTAECERQFSGKINMYINYIK</sequence>
<dbReference type="PANTHER" id="PTHR46880:SF5">
    <property type="entry name" value="DUF4371 DOMAIN-CONTAINING PROTEIN"/>
    <property type="match status" value="1"/>
</dbReference>
<dbReference type="EMBL" id="JAIWYP010000011">
    <property type="protein sequence ID" value="KAH3742142.1"/>
    <property type="molecule type" value="Genomic_DNA"/>
</dbReference>
<dbReference type="Proteomes" id="UP000828390">
    <property type="component" value="Unassembled WGS sequence"/>
</dbReference>
<reference evidence="1" key="2">
    <citation type="submission" date="2020-11" db="EMBL/GenBank/DDBJ databases">
        <authorList>
            <person name="McCartney M.A."/>
            <person name="Auch B."/>
            <person name="Kono T."/>
            <person name="Mallez S."/>
            <person name="Becker A."/>
            <person name="Gohl D.M."/>
            <person name="Silverstein K.A.T."/>
            <person name="Koren S."/>
            <person name="Bechman K.B."/>
            <person name="Herman A."/>
            <person name="Abrahante J.E."/>
            <person name="Garbe J."/>
        </authorList>
    </citation>
    <scope>NUCLEOTIDE SEQUENCE</scope>
    <source>
        <strain evidence="1">Duluth1</strain>
        <tissue evidence="1">Whole animal</tissue>
    </source>
</reference>